<reference evidence="1 2" key="1">
    <citation type="submission" date="2014-09" db="EMBL/GenBank/DDBJ databases">
        <title>Vibrio maritimus JCM 19235. (C45) whole genome shotgun sequence.</title>
        <authorList>
            <person name="Sawabe T."/>
            <person name="Meirelles P."/>
            <person name="Nakanishi M."/>
            <person name="Sayaka M."/>
            <person name="Hattori M."/>
            <person name="Ohkuma M."/>
        </authorList>
    </citation>
    <scope>NUCLEOTIDE SEQUENCE [LARGE SCALE GENOMIC DNA]</scope>
    <source>
        <strain evidence="2">JCM19235</strain>
    </source>
</reference>
<dbReference type="Pfam" id="PF13489">
    <property type="entry name" value="Methyltransf_23"/>
    <property type="match status" value="1"/>
</dbReference>
<evidence type="ECO:0000313" key="2">
    <source>
        <dbReference type="Proteomes" id="UP000029228"/>
    </source>
</evidence>
<dbReference type="Gene3D" id="3.40.50.150">
    <property type="entry name" value="Vaccinia Virus protein VP39"/>
    <property type="match status" value="1"/>
</dbReference>
<dbReference type="GO" id="GO:0008168">
    <property type="term" value="F:methyltransferase activity"/>
    <property type="evidence" value="ECO:0007669"/>
    <property type="project" value="UniProtKB-KW"/>
</dbReference>
<dbReference type="InterPro" id="IPR029063">
    <property type="entry name" value="SAM-dependent_MTases_sf"/>
</dbReference>
<dbReference type="EMBL" id="BBMR01000001">
    <property type="protein sequence ID" value="GAL16605.1"/>
    <property type="molecule type" value="Genomic_DNA"/>
</dbReference>
<dbReference type="AlphaFoldDB" id="A0A090RMG5"/>
<dbReference type="PANTHER" id="PTHR43861">
    <property type="entry name" value="TRANS-ACONITATE 2-METHYLTRANSFERASE-RELATED"/>
    <property type="match status" value="1"/>
</dbReference>
<evidence type="ECO:0000313" key="1">
    <source>
        <dbReference type="EMBL" id="GAL16605.1"/>
    </source>
</evidence>
<dbReference type="SUPFAM" id="SSF53335">
    <property type="entry name" value="S-adenosyl-L-methionine-dependent methyltransferases"/>
    <property type="match status" value="1"/>
</dbReference>
<keyword evidence="1" id="KW-0808">Transferase</keyword>
<organism evidence="1 2">
    <name type="scientific">Vibrio maritimus</name>
    <dbReference type="NCBI Taxonomy" id="990268"/>
    <lineage>
        <taxon>Bacteria</taxon>
        <taxon>Pseudomonadati</taxon>
        <taxon>Pseudomonadota</taxon>
        <taxon>Gammaproteobacteria</taxon>
        <taxon>Vibrionales</taxon>
        <taxon>Vibrionaceae</taxon>
        <taxon>Vibrio</taxon>
    </lineage>
</organism>
<proteinExistence type="predicted"/>
<gene>
    <name evidence="1" type="ORF">JCM19235_5154</name>
</gene>
<accession>A0A090RMG5</accession>
<name>A0A090RMG5_9VIBR</name>
<dbReference type="STRING" id="990268.JCM19235_5154"/>
<comment type="caution">
    <text evidence="1">The sequence shown here is derived from an EMBL/GenBank/DDBJ whole genome shotgun (WGS) entry which is preliminary data.</text>
</comment>
<dbReference type="GO" id="GO:0032259">
    <property type="term" value="P:methylation"/>
    <property type="evidence" value="ECO:0007669"/>
    <property type="project" value="UniProtKB-KW"/>
</dbReference>
<keyword evidence="1" id="KW-0489">Methyltransferase</keyword>
<dbReference type="CDD" id="cd02440">
    <property type="entry name" value="AdoMet_MTases"/>
    <property type="match status" value="1"/>
</dbReference>
<dbReference type="Proteomes" id="UP000029228">
    <property type="component" value="Unassembled WGS sequence"/>
</dbReference>
<keyword evidence="2" id="KW-1185">Reference proteome</keyword>
<protein>
    <submittedName>
        <fullName evidence="1">Putative methyltransferase Atu0936</fullName>
    </submittedName>
</protein>
<sequence>MIKPRRIGQAYDTITHMWQSKDFNRDNGIQAHKRALGFAKENGRALDIGCGCTGRFIDLLRQQGFEPEGLDISTKMIELARERHPDVTFHHRDICEGQLPSKYDFITAWDSIWHIPLEQQVPVLTKIVESLNAGGVFIFSFGGTIEAGEHTDDFMGPEVYYSSLGTNGFLKLFMDLGCIIRHLEFDQHPELHTYLIVEKGL</sequence>